<evidence type="ECO:0000256" key="1">
    <source>
        <dbReference type="SAM" id="MobiDB-lite"/>
    </source>
</evidence>
<dbReference type="EMBL" id="LR797153">
    <property type="protein sequence ID" value="CAB4190268.1"/>
    <property type="molecule type" value="Genomic_DNA"/>
</dbReference>
<sequence>MTHTFSAESSSHTQAEHNRVNLVTRLAAARKAAQAVKAQAAPPTPKPVKAKPEQPTAKSANPNPPPEDQADPDQAAQPNTIATTERRGEKAGREGTTALSGPQKANSSDAAGQSPARPPSKAPPATHSRAIRSAVAALGRMSTADLAAIIRSQALRSAVVDAIPDEILAGLVSAQMQAALQVGAPGAESARQTVYKMLHVPWAGVTAADLAGKRADRSADDRALADQVTGGVAARVVAALNRQRQFDALGHRSVTVDAVAVDSTLSYQGAGPVGHMMHSNVSDSPARIGRQKPAVRVPIVDAPALPGHPAFEGDGLDAWTD</sequence>
<reference evidence="2" key="1">
    <citation type="submission" date="2020-04" db="EMBL/GenBank/DDBJ databases">
        <authorList>
            <person name="Chiriac C."/>
            <person name="Salcher M."/>
            <person name="Ghai R."/>
            <person name="Kavagutti S V."/>
        </authorList>
    </citation>
    <scope>NUCLEOTIDE SEQUENCE</scope>
</reference>
<protein>
    <submittedName>
        <fullName evidence="2">Uncharacterized protein</fullName>
    </submittedName>
</protein>
<feature type="region of interest" description="Disordered" evidence="1">
    <location>
        <begin position="1"/>
        <end position="128"/>
    </location>
</feature>
<evidence type="ECO:0000313" key="2">
    <source>
        <dbReference type="EMBL" id="CAB4144222.1"/>
    </source>
</evidence>
<evidence type="ECO:0000313" key="3">
    <source>
        <dbReference type="EMBL" id="CAB4190268.1"/>
    </source>
</evidence>
<dbReference type="EMBL" id="LR796428">
    <property type="protein sequence ID" value="CAB4144222.1"/>
    <property type="molecule type" value="Genomic_DNA"/>
</dbReference>
<feature type="compositionally biased region" description="Polar residues" evidence="1">
    <location>
        <begin position="1"/>
        <end position="13"/>
    </location>
</feature>
<feature type="compositionally biased region" description="Basic and acidic residues" evidence="1">
    <location>
        <begin position="84"/>
        <end position="93"/>
    </location>
</feature>
<name>A0A6J5MDD4_9CAUD</name>
<organism evidence="2">
    <name type="scientific">uncultured Caudovirales phage</name>
    <dbReference type="NCBI Taxonomy" id="2100421"/>
    <lineage>
        <taxon>Viruses</taxon>
        <taxon>Duplodnaviria</taxon>
        <taxon>Heunggongvirae</taxon>
        <taxon>Uroviricota</taxon>
        <taxon>Caudoviricetes</taxon>
        <taxon>Peduoviridae</taxon>
        <taxon>Maltschvirus</taxon>
        <taxon>Maltschvirus maltsch</taxon>
    </lineage>
</organism>
<feature type="compositionally biased region" description="Low complexity" evidence="1">
    <location>
        <begin position="22"/>
        <end position="41"/>
    </location>
</feature>
<proteinExistence type="predicted"/>
<feature type="compositionally biased region" description="Polar residues" evidence="1">
    <location>
        <begin position="97"/>
        <end position="111"/>
    </location>
</feature>
<accession>A0A6J5MDD4</accession>
<gene>
    <name evidence="3" type="ORF">UFOVP1200_49</name>
    <name evidence="2" type="ORF">UFOVP469_19</name>
</gene>